<evidence type="ECO:0000313" key="2">
    <source>
        <dbReference type="EMBL" id="CCA74055.1"/>
    </source>
</evidence>
<dbReference type="HOGENOM" id="CLU_1111739_0_0_1"/>
<reference evidence="2 3" key="1">
    <citation type="journal article" date="2011" name="PLoS Pathog.">
        <title>Endophytic Life Strategies Decoded by Genome and Transcriptome Analyses of the Mutualistic Root Symbiont Piriformospora indica.</title>
        <authorList>
            <person name="Zuccaro A."/>
            <person name="Lahrmann U."/>
            <person name="Guldener U."/>
            <person name="Langen G."/>
            <person name="Pfiffi S."/>
            <person name="Biedenkopf D."/>
            <person name="Wong P."/>
            <person name="Samans B."/>
            <person name="Grimm C."/>
            <person name="Basiewicz M."/>
            <person name="Murat C."/>
            <person name="Martin F."/>
            <person name="Kogel K.H."/>
        </authorList>
    </citation>
    <scope>NUCLEOTIDE SEQUENCE [LARGE SCALE GENOMIC DNA]</scope>
    <source>
        <strain evidence="2 3">DSM 11827</strain>
    </source>
</reference>
<name>G4TRW2_SERID</name>
<feature type="signal peptide" evidence="1">
    <location>
        <begin position="1"/>
        <end position="23"/>
    </location>
</feature>
<feature type="chain" id="PRO_5003468826" evidence="1">
    <location>
        <begin position="24"/>
        <end position="250"/>
    </location>
</feature>
<evidence type="ECO:0000256" key="1">
    <source>
        <dbReference type="SAM" id="SignalP"/>
    </source>
</evidence>
<dbReference type="EMBL" id="CAFZ01000275">
    <property type="protein sequence ID" value="CCA74055.1"/>
    <property type="molecule type" value="Genomic_DNA"/>
</dbReference>
<keyword evidence="1" id="KW-0732">Signal</keyword>
<organism evidence="2 3">
    <name type="scientific">Serendipita indica (strain DSM 11827)</name>
    <name type="common">Root endophyte fungus</name>
    <name type="synonym">Piriformospora indica</name>
    <dbReference type="NCBI Taxonomy" id="1109443"/>
    <lineage>
        <taxon>Eukaryota</taxon>
        <taxon>Fungi</taxon>
        <taxon>Dikarya</taxon>
        <taxon>Basidiomycota</taxon>
        <taxon>Agaricomycotina</taxon>
        <taxon>Agaricomycetes</taxon>
        <taxon>Sebacinales</taxon>
        <taxon>Serendipitaceae</taxon>
        <taxon>Serendipita</taxon>
    </lineage>
</organism>
<dbReference type="InParanoid" id="G4TRW2"/>
<protein>
    <submittedName>
        <fullName evidence="2">Uncharacterized protein</fullName>
    </submittedName>
</protein>
<keyword evidence="3" id="KW-1185">Reference proteome</keyword>
<gene>
    <name evidence="2" type="ORF">PIIN_08009</name>
</gene>
<dbReference type="AlphaFoldDB" id="G4TRW2"/>
<dbReference type="Proteomes" id="UP000007148">
    <property type="component" value="Unassembled WGS sequence"/>
</dbReference>
<accession>G4TRW2</accession>
<evidence type="ECO:0000313" key="3">
    <source>
        <dbReference type="Proteomes" id="UP000007148"/>
    </source>
</evidence>
<comment type="caution">
    <text evidence="2">The sequence shown here is derived from an EMBL/GenBank/DDBJ whole genome shotgun (WGS) entry which is preliminary data.</text>
</comment>
<sequence>MTTPLYPDWMLVFLHLCLDGSKAMPIAQAKFDSLLTALACITLSRTTWAAVHALVYAKAKRDQHVVVFSLRIRDLSEDPPVLWPYSITIKPSNAAHCPRNRPNVDLKGIGYFRVCLAGEFSGISAEYPIHISRTLTNPLYPDWILILLNLCLDGSKSRPIMEAKFESLLTTLDYMKLPCTVPTHLGPALPIGTEVVVTNDEHWMEDLIERDVWGHLGEENMRALIEYNLRKYGATREAPVKTRRDKYLIV</sequence>
<proteinExistence type="predicted"/>